<dbReference type="AlphaFoldDB" id="A0A0X8H0L0"/>
<gene>
    <name evidence="2" type="ORF">AOC36_07830</name>
</gene>
<dbReference type="InterPro" id="IPR051158">
    <property type="entry name" value="Metallophosphoesterase_sf"/>
</dbReference>
<dbReference type="InterPro" id="IPR029052">
    <property type="entry name" value="Metallo-depent_PP-like"/>
</dbReference>
<dbReference type="Proteomes" id="UP000063781">
    <property type="component" value="Chromosome"/>
</dbReference>
<dbReference type="Gene3D" id="3.60.21.10">
    <property type="match status" value="1"/>
</dbReference>
<dbReference type="OrthoDB" id="9780884at2"/>
<dbReference type="Pfam" id="PF00149">
    <property type="entry name" value="Metallophos"/>
    <property type="match status" value="1"/>
</dbReference>
<evidence type="ECO:0000313" key="2">
    <source>
        <dbReference type="EMBL" id="AMC93895.1"/>
    </source>
</evidence>
<dbReference type="PANTHER" id="PTHR31302:SF0">
    <property type="entry name" value="TRANSMEMBRANE PROTEIN WITH METALLOPHOSPHOESTERASE DOMAIN"/>
    <property type="match status" value="1"/>
</dbReference>
<evidence type="ECO:0000313" key="3">
    <source>
        <dbReference type="Proteomes" id="UP000063781"/>
    </source>
</evidence>
<dbReference type="STRING" id="1514105.AOC36_07830"/>
<name>A0A0X8H0L0_9FIRM</name>
<protein>
    <recommendedName>
        <fullName evidence="1">Calcineurin-like phosphoesterase domain-containing protein</fullName>
    </recommendedName>
</protein>
<accession>A0A0X8H0L0</accession>
<feature type="domain" description="Calcineurin-like phosphoesterase" evidence="1">
    <location>
        <begin position="42"/>
        <end position="173"/>
    </location>
</feature>
<sequence length="263" mass="30162">MIKWLFLLCVLGLIWGFIEANTLKVTHLDLNKSDLKKSEKPLKIVFVSDIHLDYVTKFKHHFMKRVCRAIKAQQPDLVIIGGDIITKPRTYPNPVFNYFKDLDIECIAVLGNHDYLDLETVKQAYQDANIKLLVNEWIEWEGYTLYGTDDYRLGHPYIPPLNTQKEQSILISHEPEVLRKNPNAHQFAFGLAGHHHGGQITFFGHYAPAVRSEFGQDLVRGYHVEHGMLCYISKGIGGFPLRFFATPEIVVLDLSKTQISQTL</sequence>
<dbReference type="SUPFAM" id="SSF56300">
    <property type="entry name" value="Metallo-dependent phosphatases"/>
    <property type="match status" value="1"/>
</dbReference>
<evidence type="ECO:0000259" key="1">
    <source>
        <dbReference type="Pfam" id="PF00149"/>
    </source>
</evidence>
<dbReference type="EMBL" id="CP013213">
    <property type="protein sequence ID" value="AMC93895.1"/>
    <property type="molecule type" value="Genomic_DNA"/>
</dbReference>
<dbReference type="KEGG" id="erl:AOC36_07830"/>
<dbReference type="InterPro" id="IPR004843">
    <property type="entry name" value="Calcineurin-like_PHP"/>
</dbReference>
<dbReference type="RefSeq" id="WP_067633105.1">
    <property type="nucleotide sequence ID" value="NZ_CP013213.1"/>
</dbReference>
<proteinExistence type="predicted"/>
<keyword evidence="3" id="KW-1185">Reference proteome</keyword>
<dbReference type="GO" id="GO:0016787">
    <property type="term" value="F:hydrolase activity"/>
    <property type="evidence" value="ECO:0007669"/>
    <property type="project" value="InterPro"/>
</dbReference>
<organism evidence="2 3">
    <name type="scientific">Erysipelothrix larvae</name>
    <dbReference type="NCBI Taxonomy" id="1514105"/>
    <lineage>
        <taxon>Bacteria</taxon>
        <taxon>Bacillati</taxon>
        <taxon>Bacillota</taxon>
        <taxon>Erysipelotrichia</taxon>
        <taxon>Erysipelotrichales</taxon>
        <taxon>Erysipelotrichaceae</taxon>
        <taxon>Erysipelothrix</taxon>
    </lineage>
</organism>
<dbReference type="PANTHER" id="PTHR31302">
    <property type="entry name" value="TRANSMEMBRANE PROTEIN WITH METALLOPHOSPHOESTERASE DOMAIN-RELATED"/>
    <property type="match status" value="1"/>
</dbReference>
<reference evidence="2 3" key="1">
    <citation type="submission" date="2015-10" db="EMBL/GenBank/DDBJ databases">
        <title>Erysipelothrix larvae sp. LV19 isolated from the larval gut of the rhinoceros beetle, Trypoxylus dichotomus.</title>
        <authorList>
            <person name="Lim S."/>
            <person name="Kim B.-C."/>
        </authorList>
    </citation>
    <scope>NUCLEOTIDE SEQUENCE [LARGE SCALE GENOMIC DNA]</scope>
    <source>
        <strain evidence="2 3">LV19</strain>
    </source>
</reference>